<evidence type="ECO:0000313" key="3">
    <source>
        <dbReference type="Proteomes" id="UP000623269"/>
    </source>
</evidence>
<protein>
    <submittedName>
        <fullName evidence="2">Uncharacterized protein</fullName>
    </submittedName>
</protein>
<keyword evidence="1" id="KW-0472">Membrane</keyword>
<comment type="caution">
    <text evidence="2">The sequence shown here is derived from an EMBL/GenBank/DDBJ whole genome shotgun (WGS) entry which is preliminary data.</text>
</comment>
<dbReference type="RefSeq" id="WP_197660855.1">
    <property type="nucleotide sequence ID" value="NZ_JAEAGR010000005.1"/>
</dbReference>
<name>A0A8J7KZP2_9FIRM</name>
<accession>A0A8J7KZP2</accession>
<dbReference type="EMBL" id="JAEAGR010000005">
    <property type="protein sequence ID" value="MBH1940638.1"/>
    <property type="molecule type" value="Genomic_DNA"/>
</dbReference>
<evidence type="ECO:0000313" key="2">
    <source>
        <dbReference type="EMBL" id="MBH1940638.1"/>
    </source>
</evidence>
<proteinExistence type="predicted"/>
<dbReference type="Proteomes" id="UP000623269">
    <property type="component" value="Unassembled WGS sequence"/>
</dbReference>
<keyword evidence="3" id="KW-1185">Reference proteome</keyword>
<organism evidence="2 3">
    <name type="scientific">Mobilitalea sibirica</name>
    <dbReference type="NCBI Taxonomy" id="1462919"/>
    <lineage>
        <taxon>Bacteria</taxon>
        <taxon>Bacillati</taxon>
        <taxon>Bacillota</taxon>
        <taxon>Clostridia</taxon>
        <taxon>Lachnospirales</taxon>
        <taxon>Lachnospiraceae</taxon>
        <taxon>Mobilitalea</taxon>
    </lineage>
</organism>
<gene>
    <name evidence="2" type="ORF">I5677_07030</name>
</gene>
<evidence type="ECO:0000256" key="1">
    <source>
        <dbReference type="SAM" id="Phobius"/>
    </source>
</evidence>
<dbReference type="AlphaFoldDB" id="A0A8J7KZP2"/>
<sequence>MENINKLLYVALGTLIFCIGIFLMFVMAMNYHKTLATTREIIKNDNLYQQYFTKEKEFVTHGELIATLLQPLDYNLSIDGVLILLVEHNEEKIIDYNIREVNYIKSYQRDAIGNIICMEYTGN</sequence>
<keyword evidence="1" id="KW-0812">Transmembrane</keyword>
<feature type="transmembrane region" description="Helical" evidence="1">
    <location>
        <begin position="7"/>
        <end position="29"/>
    </location>
</feature>
<reference evidence="2" key="1">
    <citation type="submission" date="2020-12" db="EMBL/GenBank/DDBJ databases">
        <title>M. sibirica DSM 26468T genome.</title>
        <authorList>
            <person name="Thieme N."/>
            <person name="Rettenmaier R."/>
            <person name="Zverlov V."/>
            <person name="Liebl W."/>
        </authorList>
    </citation>
    <scope>NUCLEOTIDE SEQUENCE</scope>
    <source>
        <strain evidence="2">DSM 26468</strain>
    </source>
</reference>
<keyword evidence="1" id="KW-1133">Transmembrane helix</keyword>